<sequence length="196" mass="18642">MRSLWPSAAALAITAGLLTACTGTPGGGNQSSSPAPGSPSTSPSATASASGTASSTSPAPDTETTVPAPPPGAPTALPTGPGQGNAELAITVLPGEGAAAVNYTLVCESGKPAAESNHPAADAACAALKKNAALLNNSAPGKDQACTEQYGGPQKATVTGIVDGTAVDSSFARTNGCEISAWEAAKDVLGAAGGAV</sequence>
<gene>
    <name evidence="10" type="ORF">AS031_14810</name>
</gene>
<evidence type="ECO:0000256" key="6">
    <source>
        <dbReference type="ARBA" id="ARBA00023157"/>
    </source>
</evidence>
<evidence type="ECO:0000259" key="9">
    <source>
        <dbReference type="Pfam" id="PF00720"/>
    </source>
</evidence>
<dbReference type="Proteomes" id="UP000053199">
    <property type="component" value="Unassembled WGS sequence"/>
</dbReference>
<comment type="similarity">
    <text evidence="2">Belongs to the protease inhibitor I16 (SSI) family.</text>
</comment>
<dbReference type="GO" id="GO:0004867">
    <property type="term" value="F:serine-type endopeptidase inhibitor activity"/>
    <property type="evidence" value="ECO:0007669"/>
    <property type="project" value="UniProtKB-KW"/>
</dbReference>
<protein>
    <submittedName>
        <fullName evidence="10">Serine protease inhibitor</fullName>
    </submittedName>
</protein>
<proteinExistence type="inferred from homology"/>
<feature type="chain" id="PRO_5038988416" evidence="8">
    <location>
        <begin position="21"/>
        <end position="196"/>
    </location>
</feature>
<evidence type="ECO:0000256" key="3">
    <source>
        <dbReference type="ARBA" id="ARBA00022525"/>
    </source>
</evidence>
<evidence type="ECO:0000256" key="7">
    <source>
        <dbReference type="SAM" id="MobiDB-lite"/>
    </source>
</evidence>
<dbReference type="Gene3D" id="3.30.350.10">
    <property type="entry name" value="Subtilisin inhibitor-like"/>
    <property type="match status" value="1"/>
</dbReference>
<evidence type="ECO:0000256" key="2">
    <source>
        <dbReference type="ARBA" id="ARBA00010472"/>
    </source>
</evidence>
<feature type="compositionally biased region" description="Low complexity" evidence="7">
    <location>
        <begin position="31"/>
        <end position="66"/>
    </location>
</feature>
<keyword evidence="11" id="KW-1185">Reference proteome</keyword>
<keyword evidence="8" id="KW-0732">Signal</keyword>
<name>A0A0V8IH37_9MICC</name>
<dbReference type="AlphaFoldDB" id="A0A0V8IH37"/>
<feature type="signal peptide" evidence="8">
    <location>
        <begin position="1"/>
        <end position="20"/>
    </location>
</feature>
<dbReference type="SUPFAM" id="SSF55399">
    <property type="entry name" value="Subtilisin inhibitor"/>
    <property type="match status" value="1"/>
</dbReference>
<evidence type="ECO:0000256" key="5">
    <source>
        <dbReference type="ARBA" id="ARBA00022900"/>
    </source>
</evidence>
<keyword evidence="6" id="KW-1015">Disulfide bond</keyword>
<comment type="caution">
    <text evidence="10">The sequence shown here is derived from an EMBL/GenBank/DDBJ whole genome shotgun (WGS) entry which is preliminary data.</text>
</comment>
<dbReference type="InterPro" id="IPR023549">
    <property type="entry name" value="Subtilisin_inhibitor"/>
</dbReference>
<keyword evidence="4" id="KW-0646">Protease inhibitor</keyword>
<evidence type="ECO:0000313" key="10">
    <source>
        <dbReference type="EMBL" id="KSU74075.1"/>
    </source>
</evidence>
<comment type="subcellular location">
    <subcellularLocation>
        <location evidence="1">Secreted</location>
    </subcellularLocation>
</comment>
<dbReference type="PROSITE" id="PS51257">
    <property type="entry name" value="PROKAR_LIPOPROTEIN"/>
    <property type="match status" value="1"/>
</dbReference>
<accession>A0A0V8IH37</accession>
<evidence type="ECO:0000256" key="4">
    <source>
        <dbReference type="ARBA" id="ARBA00022690"/>
    </source>
</evidence>
<dbReference type="InterPro" id="IPR036819">
    <property type="entry name" value="Subtilisin_inhibitor-like_sf"/>
</dbReference>
<organism evidence="10 11">
    <name type="scientific">Pseudarthrobacter enclensis</name>
    <dbReference type="NCBI Taxonomy" id="993070"/>
    <lineage>
        <taxon>Bacteria</taxon>
        <taxon>Bacillati</taxon>
        <taxon>Actinomycetota</taxon>
        <taxon>Actinomycetes</taxon>
        <taxon>Micrococcales</taxon>
        <taxon>Micrococcaceae</taxon>
        <taxon>Pseudarthrobacter</taxon>
    </lineage>
</organism>
<dbReference type="OrthoDB" id="3427327at2"/>
<evidence type="ECO:0000256" key="8">
    <source>
        <dbReference type="SAM" id="SignalP"/>
    </source>
</evidence>
<dbReference type="Pfam" id="PF00720">
    <property type="entry name" value="SSI"/>
    <property type="match status" value="1"/>
</dbReference>
<reference evidence="10 11" key="1">
    <citation type="journal article" date="2014" name="Arch. Microbiol.">
        <title>Arthrobacter enclensis sp. nov., isolated from sediment sample.</title>
        <authorList>
            <person name="Dastager S.G."/>
            <person name="Liu Q."/>
            <person name="Tang S.K."/>
            <person name="Krishnamurthi S."/>
            <person name="Lee J.C."/>
            <person name="Li W.J."/>
        </authorList>
    </citation>
    <scope>NUCLEOTIDE SEQUENCE [LARGE SCALE GENOMIC DNA]</scope>
    <source>
        <strain evidence="10 11">NIO-1008</strain>
    </source>
</reference>
<dbReference type="EMBL" id="LNQM01000007">
    <property type="protein sequence ID" value="KSU74075.1"/>
    <property type="molecule type" value="Genomic_DNA"/>
</dbReference>
<feature type="domain" description="Subtilisin inhibitor" evidence="9">
    <location>
        <begin position="87"/>
        <end position="168"/>
    </location>
</feature>
<dbReference type="GO" id="GO:0005576">
    <property type="term" value="C:extracellular region"/>
    <property type="evidence" value="ECO:0007669"/>
    <property type="project" value="UniProtKB-SubCell"/>
</dbReference>
<keyword evidence="5" id="KW-0722">Serine protease inhibitor</keyword>
<dbReference type="STRING" id="993070.AS031_14810"/>
<feature type="region of interest" description="Disordered" evidence="7">
    <location>
        <begin position="22"/>
        <end position="85"/>
    </location>
</feature>
<evidence type="ECO:0000313" key="11">
    <source>
        <dbReference type="Proteomes" id="UP000053199"/>
    </source>
</evidence>
<keyword evidence="3" id="KW-0964">Secreted</keyword>
<evidence type="ECO:0000256" key="1">
    <source>
        <dbReference type="ARBA" id="ARBA00004613"/>
    </source>
</evidence>